<dbReference type="Gene3D" id="3.40.50.80">
    <property type="entry name" value="Nucleotide-binding domain of ferredoxin-NADP reductase (FNR) module"/>
    <property type="match status" value="1"/>
</dbReference>
<dbReference type="InterPro" id="IPR003097">
    <property type="entry name" value="CysJ-like_FAD-binding"/>
</dbReference>
<accession>A0A507DTX3</accession>
<evidence type="ECO:0000256" key="8">
    <source>
        <dbReference type="ARBA" id="ARBA00023797"/>
    </source>
</evidence>
<feature type="domain" description="Flavodoxin-like" evidence="9">
    <location>
        <begin position="74"/>
        <end position="241"/>
    </location>
</feature>
<evidence type="ECO:0000256" key="4">
    <source>
        <dbReference type="ARBA" id="ARBA00022643"/>
    </source>
</evidence>
<evidence type="ECO:0000256" key="2">
    <source>
        <dbReference type="ARBA" id="ARBA00001974"/>
    </source>
</evidence>
<dbReference type="PROSITE" id="PS50902">
    <property type="entry name" value="FLAVODOXIN_LIKE"/>
    <property type="match status" value="1"/>
</dbReference>
<dbReference type="InterPro" id="IPR001709">
    <property type="entry name" value="Flavoprot_Pyr_Nucl_cyt_Rdtase"/>
</dbReference>
<dbReference type="STRING" id="109895.A0A507DTX3"/>
<dbReference type="Proteomes" id="UP000318582">
    <property type="component" value="Unassembled WGS sequence"/>
</dbReference>
<dbReference type="GO" id="GO:0003958">
    <property type="term" value="F:NADPH-hemoprotein reductase activity"/>
    <property type="evidence" value="ECO:0007669"/>
    <property type="project" value="UniProtKB-EC"/>
</dbReference>
<dbReference type="Gene3D" id="1.20.990.10">
    <property type="entry name" value="NADPH-cytochrome p450 Reductase, Chain A, domain 3"/>
    <property type="match status" value="1"/>
</dbReference>
<dbReference type="InterPro" id="IPR039261">
    <property type="entry name" value="FNR_nucleotide-bd"/>
</dbReference>
<evidence type="ECO:0000313" key="12">
    <source>
        <dbReference type="Proteomes" id="UP000318582"/>
    </source>
</evidence>
<comment type="caution">
    <text evidence="11">The sequence shown here is derived from an EMBL/GenBank/DDBJ whole genome shotgun (WGS) entry which is preliminary data.</text>
</comment>
<reference evidence="11 12" key="1">
    <citation type="journal article" date="2019" name="Sci. Rep.">
        <title>Comparative genomics of chytrid fungi reveal insights into the obligate biotrophic and pathogenic lifestyle of Synchytrium endobioticum.</title>
        <authorList>
            <person name="van de Vossenberg B.T.L.H."/>
            <person name="Warris S."/>
            <person name="Nguyen H.D.T."/>
            <person name="van Gent-Pelzer M.P.E."/>
            <person name="Joly D.L."/>
            <person name="van de Geest H.C."/>
            <person name="Bonants P.J.M."/>
            <person name="Smith D.S."/>
            <person name="Levesque C.A."/>
            <person name="van der Lee T.A.J."/>
        </authorList>
    </citation>
    <scope>NUCLEOTIDE SEQUENCE [LARGE SCALE GENOMIC DNA]</scope>
    <source>
        <strain evidence="11 12">CBS 809.83</strain>
    </source>
</reference>
<sequence length="797" mass="89694">MAQLSLDFTDVVILSTVGLLSAAYYFFFKKDSRVVVSPATSPAANATKKEITKSSAGKKSLVEKLRSQNNENQLVFFYGSQTGTAEDLATRLGTECTKKYSLPVLVCDPEEYDMMELVEWIENEGTESTLFGFFMATYGEGEPTDNTVDFYEWIMAGSGKGDDEGEEEIDDDELLESGSLRGLPYVAFGLGNKTYEHYNAIGKRLDQRLAKLGGVRVGELGLGDDDDSMEEDFLAWKTAVLVDIAKHFGLQVTASGAQRDAPHVPLFDLVNVAEDNALERIYYGEHSNKTPRRWQMLKNGTLDQEDDPKYVETEKTTYDSKHPHYGRILKSRPLFVDVHDEYGFDSNLLLPKAGHKRYQVSDCKVRIERHCLHVDLDLGDSGLKYVTGDHVGVWPVNDEEHVQRLAQALNISHGVLDSVVQLNPNKKNMSAANAKMPFPAPCTVRTALVNYLDVSSTIKQHQLEILAKYADDPAERTALFELSENRERYVTLIEKSRKDLADILEAFPSIAVPIVVVIGELLPRIAVRYYSISSSSVEEPTKVGITAVMVRYAIPSCHPAHRADDKKNDSVVIREGLATSWLQRLHEQRTESASRTNGAAAAPFSQEDEALPIPRFHLPMYIRTSNFKLPKNPRLPVVMVGPGTGVAPFRAFVRERFHLAKTRPEMQVGPTWLFYGCRHPDKDFLYRDEFEQMEKEVADGSVKLDLRILKAYSRVEGQKKQYVQHMVQQHAEDVWNMIGKQKGSFYVCGDAKHMAHDVHETLTALALDHGNLGTEERAKTWVKDLKSQSRYLEDVWA</sequence>
<evidence type="ECO:0000256" key="6">
    <source>
        <dbReference type="ARBA" id="ARBA00022857"/>
    </source>
</evidence>
<dbReference type="AlphaFoldDB" id="A0A507DTX3"/>
<keyword evidence="6" id="KW-0521">NADP</keyword>
<comment type="cofactor">
    <cofactor evidence="2">
        <name>FAD</name>
        <dbReference type="ChEBI" id="CHEBI:57692"/>
    </cofactor>
</comment>
<dbReference type="Gene3D" id="3.40.50.360">
    <property type="match status" value="1"/>
</dbReference>
<dbReference type="Gene3D" id="2.40.30.10">
    <property type="entry name" value="Translation factors"/>
    <property type="match status" value="1"/>
</dbReference>
<dbReference type="InterPro" id="IPR001433">
    <property type="entry name" value="OxRdtase_FAD/NAD-bd"/>
</dbReference>
<dbReference type="PANTHER" id="PTHR19384">
    <property type="entry name" value="NITRIC OXIDE SYNTHASE-RELATED"/>
    <property type="match status" value="1"/>
</dbReference>
<gene>
    <name evidence="11" type="ORF">PhCBS80983_g05809</name>
</gene>
<dbReference type="SUPFAM" id="SSF52343">
    <property type="entry name" value="Ferredoxin reductase-like, C-terminal NADP-linked domain"/>
    <property type="match status" value="1"/>
</dbReference>
<name>A0A507DTX3_9FUNG</name>
<dbReference type="PRINTS" id="PR00371">
    <property type="entry name" value="FPNCR"/>
</dbReference>
<dbReference type="InterPro" id="IPR017927">
    <property type="entry name" value="FAD-bd_FR_type"/>
</dbReference>
<dbReference type="Pfam" id="PF00258">
    <property type="entry name" value="Flavodoxin_1"/>
    <property type="match status" value="1"/>
</dbReference>
<dbReference type="InterPro" id="IPR029039">
    <property type="entry name" value="Flavoprotein-like_sf"/>
</dbReference>
<evidence type="ECO:0000256" key="3">
    <source>
        <dbReference type="ARBA" id="ARBA00022630"/>
    </source>
</evidence>
<organism evidence="11 12">
    <name type="scientific">Powellomyces hirtus</name>
    <dbReference type="NCBI Taxonomy" id="109895"/>
    <lineage>
        <taxon>Eukaryota</taxon>
        <taxon>Fungi</taxon>
        <taxon>Fungi incertae sedis</taxon>
        <taxon>Chytridiomycota</taxon>
        <taxon>Chytridiomycota incertae sedis</taxon>
        <taxon>Chytridiomycetes</taxon>
        <taxon>Spizellomycetales</taxon>
        <taxon>Powellomycetaceae</taxon>
        <taxon>Powellomyces</taxon>
    </lineage>
</organism>
<keyword evidence="5" id="KW-0274">FAD</keyword>
<dbReference type="EMBL" id="QEAQ01000143">
    <property type="protein sequence ID" value="TPX54722.1"/>
    <property type="molecule type" value="Genomic_DNA"/>
</dbReference>
<dbReference type="EC" id="1.6.2.4" evidence="8"/>
<protein>
    <recommendedName>
        <fullName evidence="8">NADPH--hemoprotein reductase</fullName>
        <ecNumber evidence="8">1.6.2.4</ecNumber>
    </recommendedName>
</protein>
<dbReference type="PRINTS" id="PR00369">
    <property type="entry name" value="FLAVODOXIN"/>
</dbReference>
<keyword evidence="4" id="KW-0288">FMN</keyword>
<dbReference type="FunFam" id="3.40.50.80:FF:000001">
    <property type="entry name" value="NADPH--cytochrome P450 reductase 1"/>
    <property type="match status" value="1"/>
</dbReference>
<comment type="cofactor">
    <cofactor evidence="1">
        <name>FMN</name>
        <dbReference type="ChEBI" id="CHEBI:58210"/>
    </cofactor>
</comment>
<evidence type="ECO:0000313" key="11">
    <source>
        <dbReference type="EMBL" id="TPX54722.1"/>
    </source>
</evidence>
<keyword evidence="7" id="KW-0560">Oxidoreductase</keyword>
<dbReference type="InterPro" id="IPR023173">
    <property type="entry name" value="NADPH_Cyt_P450_Rdtase_alpha"/>
</dbReference>
<dbReference type="GO" id="GO:0050660">
    <property type="term" value="F:flavin adenine dinucleotide binding"/>
    <property type="evidence" value="ECO:0007669"/>
    <property type="project" value="TreeGrafter"/>
</dbReference>
<keyword evidence="12" id="KW-1185">Reference proteome</keyword>
<dbReference type="GO" id="GO:0005829">
    <property type="term" value="C:cytosol"/>
    <property type="evidence" value="ECO:0007669"/>
    <property type="project" value="TreeGrafter"/>
</dbReference>
<evidence type="ECO:0000259" key="10">
    <source>
        <dbReference type="PROSITE" id="PS51384"/>
    </source>
</evidence>
<dbReference type="SUPFAM" id="SSF63380">
    <property type="entry name" value="Riboflavin synthase domain-like"/>
    <property type="match status" value="1"/>
</dbReference>
<dbReference type="PROSITE" id="PS51384">
    <property type="entry name" value="FAD_FR"/>
    <property type="match status" value="1"/>
</dbReference>
<dbReference type="InterPro" id="IPR008254">
    <property type="entry name" value="Flavodoxin/NO_synth"/>
</dbReference>
<dbReference type="GO" id="GO:0010181">
    <property type="term" value="F:FMN binding"/>
    <property type="evidence" value="ECO:0007669"/>
    <property type="project" value="InterPro"/>
</dbReference>
<feature type="domain" description="FAD-binding FR-type" evidence="10">
    <location>
        <begin position="321"/>
        <end position="619"/>
    </location>
</feature>
<evidence type="ECO:0000256" key="5">
    <source>
        <dbReference type="ARBA" id="ARBA00022827"/>
    </source>
</evidence>
<dbReference type="PANTHER" id="PTHR19384:SF17">
    <property type="entry name" value="NADPH--CYTOCHROME P450 REDUCTASE"/>
    <property type="match status" value="1"/>
</dbReference>
<dbReference type="Pfam" id="PF00667">
    <property type="entry name" value="FAD_binding_1"/>
    <property type="match status" value="1"/>
</dbReference>
<evidence type="ECO:0000256" key="7">
    <source>
        <dbReference type="ARBA" id="ARBA00023002"/>
    </source>
</evidence>
<evidence type="ECO:0000256" key="1">
    <source>
        <dbReference type="ARBA" id="ARBA00001917"/>
    </source>
</evidence>
<dbReference type="InterPro" id="IPR001094">
    <property type="entry name" value="Flavdoxin-like"/>
</dbReference>
<dbReference type="Pfam" id="PF00175">
    <property type="entry name" value="NAD_binding_1"/>
    <property type="match status" value="1"/>
</dbReference>
<proteinExistence type="predicted"/>
<keyword evidence="3" id="KW-0285">Flavoprotein</keyword>
<evidence type="ECO:0000259" key="9">
    <source>
        <dbReference type="PROSITE" id="PS50902"/>
    </source>
</evidence>
<dbReference type="SUPFAM" id="SSF52218">
    <property type="entry name" value="Flavoproteins"/>
    <property type="match status" value="1"/>
</dbReference>
<dbReference type="InterPro" id="IPR017938">
    <property type="entry name" value="Riboflavin_synthase-like_b-brl"/>
</dbReference>